<feature type="compositionally biased region" description="Low complexity" evidence="1">
    <location>
        <begin position="1"/>
        <end position="14"/>
    </location>
</feature>
<dbReference type="EMBL" id="JARJCM010000005">
    <property type="protein sequence ID" value="KAJ7045249.1"/>
    <property type="molecule type" value="Genomic_DNA"/>
</dbReference>
<sequence length="215" mass="23523">MPSSTPQSSYLSTSGRSFAGRKSRGPGGFKLAPADVQNCLRVLRLYAKRWRTAGHDGDIIAAMLKFGHVEPSPGPPKDEDVPPPAASSNAFLNPHEPPSTESSTSRFQQLPETDLFSLPFSTDELGRLPIYDSFDSQFTYDTTLYRAAGNEMGTQTRLFAGDNTTMDSMLNVPQGGTEALVDQDLLPNSFELTPDYRWEEWGTYLASLGGLNYGT</sequence>
<dbReference type="AlphaFoldDB" id="A0AAD6XHC0"/>
<comment type="caution">
    <text evidence="2">The sequence shown here is derived from an EMBL/GenBank/DDBJ whole genome shotgun (WGS) entry which is preliminary data.</text>
</comment>
<accession>A0AAD6XHC0</accession>
<dbReference type="Proteomes" id="UP001218188">
    <property type="component" value="Unassembled WGS sequence"/>
</dbReference>
<reference evidence="2" key="1">
    <citation type="submission" date="2023-03" db="EMBL/GenBank/DDBJ databases">
        <title>Massive genome expansion in bonnet fungi (Mycena s.s.) driven by repeated elements and novel gene families across ecological guilds.</title>
        <authorList>
            <consortium name="Lawrence Berkeley National Laboratory"/>
            <person name="Harder C.B."/>
            <person name="Miyauchi S."/>
            <person name="Viragh M."/>
            <person name="Kuo A."/>
            <person name="Thoen E."/>
            <person name="Andreopoulos B."/>
            <person name="Lu D."/>
            <person name="Skrede I."/>
            <person name="Drula E."/>
            <person name="Henrissat B."/>
            <person name="Morin E."/>
            <person name="Kohler A."/>
            <person name="Barry K."/>
            <person name="LaButti K."/>
            <person name="Morin E."/>
            <person name="Salamov A."/>
            <person name="Lipzen A."/>
            <person name="Mereny Z."/>
            <person name="Hegedus B."/>
            <person name="Baldrian P."/>
            <person name="Stursova M."/>
            <person name="Weitz H."/>
            <person name="Taylor A."/>
            <person name="Grigoriev I.V."/>
            <person name="Nagy L.G."/>
            <person name="Martin F."/>
            <person name="Kauserud H."/>
        </authorList>
    </citation>
    <scope>NUCLEOTIDE SEQUENCE</scope>
    <source>
        <strain evidence="2">CBHHK200</strain>
    </source>
</reference>
<evidence type="ECO:0000313" key="2">
    <source>
        <dbReference type="EMBL" id="KAJ7045249.1"/>
    </source>
</evidence>
<organism evidence="2 3">
    <name type="scientific">Mycena alexandri</name>
    <dbReference type="NCBI Taxonomy" id="1745969"/>
    <lineage>
        <taxon>Eukaryota</taxon>
        <taxon>Fungi</taxon>
        <taxon>Dikarya</taxon>
        <taxon>Basidiomycota</taxon>
        <taxon>Agaricomycotina</taxon>
        <taxon>Agaricomycetes</taxon>
        <taxon>Agaricomycetidae</taxon>
        <taxon>Agaricales</taxon>
        <taxon>Marasmiineae</taxon>
        <taxon>Mycenaceae</taxon>
        <taxon>Mycena</taxon>
    </lineage>
</organism>
<keyword evidence="3" id="KW-1185">Reference proteome</keyword>
<gene>
    <name evidence="2" type="ORF">C8F04DRAFT_1249676</name>
</gene>
<feature type="region of interest" description="Disordered" evidence="1">
    <location>
        <begin position="70"/>
        <end position="108"/>
    </location>
</feature>
<evidence type="ECO:0000256" key="1">
    <source>
        <dbReference type="SAM" id="MobiDB-lite"/>
    </source>
</evidence>
<protein>
    <submittedName>
        <fullName evidence="2">Uncharacterized protein</fullName>
    </submittedName>
</protein>
<feature type="region of interest" description="Disordered" evidence="1">
    <location>
        <begin position="1"/>
        <end position="31"/>
    </location>
</feature>
<name>A0AAD6XHC0_9AGAR</name>
<evidence type="ECO:0000313" key="3">
    <source>
        <dbReference type="Proteomes" id="UP001218188"/>
    </source>
</evidence>
<proteinExistence type="predicted"/>